<dbReference type="Gene3D" id="3.90.840.10">
    <property type="entry name" value="Thiol-activated cytolysin superfamily/Thiol-activated cytolysin, alpha-beta domain"/>
    <property type="match status" value="1"/>
</dbReference>
<feature type="compositionally biased region" description="Basic and acidic residues" evidence="1">
    <location>
        <begin position="235"/>
        <end position="244"/>
    </location>
</feature>
<dbReference type="AlphaFoldDB" id="A0A9D6AAL9"/>
<dbReference type="RefSeq" id="WP_278489481.1">
    <property type="nucleotide sequence ID" value="NZ_JABZTM010000026.1"/>
</dbReference>
<reference evidence="2" key="1">
    <citation type="submission" date="2020-04" db="EMBL/GenBank/DDBJ databases">
        <title>Deep metagenomics examines the oral microbiome during advanced dental caries in children, revealing novel taxa and co-occurrences with host molecules.</title>
        <authorList>
            <person name="Baker J.L."/>
            <person name="Morton J.T."/>
            <person name="Dinis M."/>
            <person name="Alvarez R."/>
            <person name="Tran N.C."/>
            <person name="Knight R."/>
            <person name="Edlund A."/>
        </authorList>
    </citation>
    <scope>NUCLEOTIDE SEQUENCE</scope>
    <source>
        <strain evidence="2">JCVI_32_bin.50</strain>
    </source>
</reference>
<dbReference type="SUPFAM" id="SSF56978">
    <property type="entry name" value="Perfringolysin"/>
    <property type="match status" value="1"/>
</dbReference>
<dbReference type="InterPro" id="IPR036359">
    <property type="entry name" value="Thiol_cytolysin_sf"/>
</dbReference>
<evidence type="ECO:0000256" key="1">
    <source>
        <dbReference type="SAM" id="MobiDB-lite"/>
    </source>
</evidence>
<organism evidence="2 3">
    <name type="scientific">Prevotella nigrescens</name>
    <dbReference type="NCBI Taxonomy" id="28133"/>
    <lineage>
        <taxon>Bacteria</taxon>
        <taxon>Pseudomonadati</taxon>
        <taxon>Bacteroidota</taxon>
        <taxon>Bacteroidia</taxon>
        <taxon>Bacteroidales</taxon>
        <taxon>Prevotellaceae</taxon>
        <taxon>Prevotella</taxon>
    </lineage>
</organism>
<evidence type="ECO:0000313" key="3">
    <source>
        <dbReference type="Proteomes" id="UP000787419"/>
    </source>
</evidence>
<dbReference type="Pfam" id="PF01289">
    <property type="entry name" value="Thiol_cytolysin"/>
    <property type="match status" value="1"/>
</dbReference>
<protein>
    <submittedName>
        <fullName evidence="2">Thiol-activated cytolysin family protein</fullName>
    </submittedName>
</protein>
<dbReference type="InterPro" id="IPR001869">
    <property type="entry name" value="Thiol_cytolysin"/>
</dbReference>
<dbReference type="Proteomes" id="UP000787419">
    <property type="component" value="Unassembled WGS sequence"/>
</dbReference>
<dbReference type="InterPro" id="IPR036363">
    <property type="entry name" value="Thiol_cytolysin_ab_sf"/>
</dbReference>
<proteinExistence type="predicted"/>
<evidence type="ECO:0000313" key="2">
    <source>
        <dbReference type="EMBL" id="MBF1446462.1"/>
    </source>
</evidence>
<name>A0A9D6AAL9_9BACT</name>
<feature type="region of interest" description="Disordered" evidence="1">
    <location>
        <begin position="216"/>
        <end position="244"/>
    </location>
</feature>
<dbReference type="Gene3D" id="3.30.1040.20">
    <property type="match status" value="1"/>
</dbReference>
<accession>A0A9D6AAL9</accession>
<dbReference type="Gene3D" id="3.40.30.40">
    <property type="entry name" value="Perfringolysin"/>
    <property type="match status" value="1"/>
</dbReference>
<comment type="caution">
    <text evidence="2">The sequence shown here is derived from an EMBL/GenBank/DDBJ whole genome shotgun (WGS) entry which is preliminary data.</text>
</comment>
<gene>
    <name evidence="2" type="ORF">HXN55_03600</name>
</gene>
<dbReference type="EMBL" id="JABZTM010000026">
    <property type="protein sequence ID" value="MBF1446462.1"/>
    <property type="molecule type" value="Genomic_DNA"/>
</dbReference>
<feature type="compositionally biased region" description="Polar residues" evidence="1">
    <location>
        <begin position="216"/>
        <end position="234"/>
    </location>
</feature>
<dbReference type="GO" id="GO:0015485">
    <property type="term" value="F:cholesterol binding"/>
    <property type="evidence" value="ECO:0007669"/>
    <property type="project" value="InterPro"/>
</dbReference>
<sequence>MEYKLWIAGIQVTSENCNDISNFNGVSGRVSYDPSSRTLTLDNATITATGEYGYGIKSYIDGLTIKLIGSNTITAYDEDGIYNDENCTLTIKGVTSDATLTVKSLGGQAHKGIYSSRVSIINVKDCSLIVSGVWGGIVGGNWHFINCTVCAKGGINEETYSSYSCLLSVAFDNCASPLPTGAYWKESQWDGLTLHTLFGADDKVITDWVTIAEPTGDTNDSGYTGGSDNTSETDNTSKPDNTRRRHEYINEGLRRIKHNANDLLNRNMYDDDYRYPEAIEDASDRDFAYILDKRESSFSEKEIYVRGSGYENIYPGAILFVDSDITSGSPNPLGRIPRSKISIYGDFLAGGNPSQSNIDPNNSDVRMAINNIMHTLLSDSRYDAPGAQRPRTKIHTSQKSLMMDLGVDSSFAGCNVNVRASATSSEQSFIQATTLDQDYFTIRLKDDWHQDPASLFADSVTWDDLKSEIGNKAIAIVTSVTYGRTFSYMKEYSARQFTFDSSQKVSGYGQSASASQSVAESSSYTNDEIFNLGGTSLTISALRGKNTQHELEEAMADNMRFSHANQGVITKYTLQLITGPTPGTVVRPLYSGTQYQIGYTKCPRRLFAHIDVSRVHIGPGKVKVQLDVDCFRIGKEGEQKGKILPTKSIDGGSSERAQDPWYYTFSSSRNREYGDLEPGEYINKGPLLRIRSKRGGGSYSAQDERRLTAKEMETGALNISLSGSVYDSVKIRDLEPFNP</sequence>